<accession>A0ABT4CSN4</accession>
<feature type="transmembrane region" description="Helical" evidence="1">
    <location>
        <begin position="66"/>
        <end position="86"/>
    </location>
</feature>
<dbReference type="PANTHER" id="PTHR34821:SF3">
    <property type="entry name" value="MEMBRANE PROTEIN"/>
    <property type="match status" value="1"/>
</dbReference>
<dbReference type="InterPro" id="IPR006750">
    <property type="entry name" value="YdcZ"/>
</dbReference>
<keyword evidence="3" id="KW-1185">Reference proteome</keyword>
<evidence type="ECO:0000313" key="2">
    <source>
        <dbReference type="EMBL" id="MCY6372079.1"/>
    </source>
</evidence>
<gene>
    <name evidence="2" type="ORF">OXH55_15695</name>
</gene>
<proteinExistence type="predicted"/>
<protein>
    <submittedName>
        <fullName evidence="2">DMT family transporter</fullName>
    </submittedName>
</protein>
<reference evidence="2" key="1">
    <citation type="submission" date="2022-12" db="EMBL/GenBank/DDBJ databases">
        <authorList>
            <person name="Wang J."/>
        </authorList>
    </citation>
    <scope>NUCLEOTIDE SEQUENCE</scope>
    <source>
        <strain evidence="2">HY-42-06</strain>
    </source>
</reference>
<feature type="transmembrane region" description="Helical" evidence="1">
    <location>
        <begin position="92"/>
        <end position="114"/>
    </location>
</feature>
<dbReference type="Proteomes" id="UP001079657">
    <property type="component" value="Unassembled WGS sequence"/>
</dbReference>
<dbReference type="PANTHER" id="PTHR34821">
    <property type="entry name" value="INNER MEMBRANE PROTEIN YDCZ"/>
    <property type="match status" value="1"/>
</dbReference>
<name>A0ABT4CSN4_9CLOT</name>
<dbReference type="Pfam" id="PF04657">
    <property type="entry name" value="DMT_YdcZ"/>
    <property type="match status" value="1"/>
</dbReference>
<keyword evidence="1" id="KW-1133">Transmembrane helix</keyword>
<evidence type="ECO:0000256" key="1">
    <source>
        <dbReference type="SAM" id="Phobius"/>
    </source>
</evidence>
<comment type="caution">
    <text evidence="2">The sequence shown here is derived from an EMBL/GenBank/DDBJ whole genome shotgun (WGS) entry which is preliminary data.</text>
</comment>
<dbReference type="RefSeq" id="WP_268051000.1">
    <property type="nucleotide sequence ID" value="NZ_JAPQES010000006.1"/>
</dbReference>
<evidence type="ECO:0000313" key="3">
    <source>
        <dbReference type="Proteomes" id="UP001079657"/>
    </source>
</evidence>
<sequence length="143" mass="15182">MFGLISSIIAGIAMSLQGVFNTRLGEKIGLWETNVLVQGTGFALTLIILLLAGNGNFKNLSSTNKLYLLGGPLGVVIIFTVMNGIANLGATYAISIILVSQLLGAGLIDAFGLFDSKKLHFGSNEILGIVIMIVGIIIFKWKR</sequence>
<dbReference type="EMBL" id="JAPQES010000006">
    <property type="protein sequence ID" value="MCY6372079.1"/>
    <property type="molecule type" value="Genomic_DNA"/>
</dbReference>
<keyword evidence="1" id="KW-0812">Transmembrane</keyword>
<feature type="transmembrane region" description="Helical" evidence="1">
    <location>
        <begin position="126"/>
        <end position="142"/>
    </location>
</feature>
<keyword evidence="1" id="KW-0472">Membrane</keyword>
<feature type="transmembrane region" description="Helical" evidence="1">
    <location>
        <begin position="35"/>
        <end position="54"/>
    </location>
</feature>
<organism evidence="2 3">
    <name type="scientific">Clostridium ganghwense</name>
    <dbReference type="NCBI Taxonomy" id="312089"/>
    <lineage>
        <taxon>Bacteria</taxon>
        <taxon>Bacillati</taxon>
        <taxon>Bacillota</taxon>
        <taxon>Clostridia</taxon>
        <taxon>Eubacteriales</taxon>
        <taxon>Clostridiaceae</taxon>
        <taxon>Clostridium</taxon>
    </lineage>
</organism>